<organism evidence="2 3">
    <name type="scientific">Limnofasciculus baicalensis BBK-W-15</name>
    <dbReference type="NCBI Taxonomy" id="2699891"/>
    <lineage>
        <taxon>Bacteria</taxon>
        <taxon>Bacillati</taxon>
        <taxon>Cyanobacteriota</taxon>
        <taxon>Cyanophyceae</taxon>
        <taxon>Coleofasciculales</taxon>
        <taxon>Coleofasciculaceae</taxon>
        <taxon>Limnofasciculus</taxon>
        <taxon>Limnofasciculus baicalensis</taxon>
    </lineage>
</organism>
<accession>A0AAE3GN32</accession>
<proteinExistence type="predicted"/>
<dbReference type="EMBL" id="JAMZMM010000014">
    <property type="protein sequence ID" value="MCP2727429.1"/>
    <property type="molecule type" value="Genomic_DNA"/>
</dbReference>
<reference evidence="2" key="1">
    <citation type="submission" date="2022-06" db="EMBL/GenBank/DDBJ databases">
        <title>New cyanobacteria of genus Symplocastrum in benthos of Lake Baikal.</title>
        <authorList>
            <person name="Sorokovikova E."/>
            <person name="Tikhonova I."/>
            <person name="Krasnopeev A."/>
            <person name="Evseev P."/>
            <person name="Gladkikh A."/>
            <person name="Belykh O."/>
        </authorList>
    </citation>
    <scope>NUCLEOTIDE SEQUENCE</scope>
    <source>
        <strain evidence="2">BBK-W-15</strain>
    </source>
</reference>
<protein>
    <submittedName>
        <fullName evidence="2">Cellulose-binding protein</fullName>
    </submittedName>
</protein>
<keyword evidence="3" id="KW-1185">Reference proteome</keyword>
<keyword evidence="1" id="KW-0812">Transmembrane</keyword>
<evidence type="ECO:0000313" key="3">
    <source>
        <dbReference type="Proteomes" id="UP001204953"/>
    </source>
</evidence>
<evidence type="ECO:0000256" key="1">
    <source>
        <dbReference type="SAM" id="Phobius"/>
    </source>
</evidence>
<feature type="transmembrane region" description="Helical" evidence="1">
    <location>
        <begin position="21"/>
        <end position="39"/>
    </location>
</feature>
<name>A0AAE3GN32_9CYAN</name>
<evidence type="ECO:0000313" key="2">
    <source>
        <dbReference type="EMBL" id="MCP2727429.1"/>
    </source>
</evidence>
<sequence>MHHTLNPSIFSYKATKKLARRGLLFLMTLAFIVINPIFFSNAQTSLNTSLGTNLSGIAEWSTEMPFVNAFKSSRQWITQCVKTDPGCRGVWDTGEFAKLDLDQYGWVKSLPAPGDSPEYTRVATTMFKGINQYPGGQYLVLYDGQGTIDYRFDATKVSSTPGRDVINVTPSNSGIYLVITSTDPNKIGNYIRNIRVIPTAYEQTYESQIFNPQFLSKINKFKALRFMDWMDTNNSQQKEWANRPKVDDASYTGKGVPVEIMVELANRLNVDPWFNMPHMATNEYIANFAQVVKTRLKPNLKAYVEFSNEVWNASFQQYQYALAQGKAKWGQTKTNTQLQWYGMRTAQMCDIWENTFGSEKNRVVCAISTQTAVKGPEKSVLDCSYWVAEGNKPCYQHGIDVYAITGYFGGKLGQPGNTTMIESWLKESDGGFTTAIQRFTNPNLPDSIPSIYKLFTYHANVAKTKGLQLVAYEGGQHIVGSNGVENNQNITNFFIALNRRPEMYSLYTDMLNKWKNAGGTLFMNFSDIGIPSKYGSWGALEHVNQNTSPKYKALMDFIAQNP</sequence>
<keyword evidence="1" id="KW-1133">Transmembrane helix</keyword>
<keyword evidence="1" id="KW-0472">Membrane</keyword>
<gene>
    <name evidence="2" type="ORF">NJ959_02945</name>
</gene>
<dbReference type="Proteomes" id="UP001204953">
    <property type="component" value="Unassembled WGS sequence"/>
</dbReference>
<comment type="caution">
    <text evidence="2">The sequence shown here is derived from an EMBL/GenBank/DDBJ whole genome shotgun (WGS) entry which is preliminary data.</text>
</comment>
<dbReference type="AlphaFoldDB" id="A0AAE3GN32"/>